<feature type="domain" description="Response regulatory" evidence="2">
    <location>
        <begin position="2"/>
        <end position="115"/>
    </location>
</feature>
<dbReference type="PANTHER" id="PTHR37299">
    <property type="entry name" value="TRANSCRIPTIONAL REGULATOR-RELATED"/>
    <property type="match status" value="1"/>
</dbReference>
<accession>A0A6P0UP78</accession>
<dbReference type="Pfam" id="PF04397">
    <property type="entry name" value="LytTR"/>
    <property type="match status" value="1"/>
</dbReference>
<dbReference type="Gene3D" id="2.40.50.1020">
    <property type="entry name" value="LytTr DNA-binding domain"/>
    <property type="match status" value="1"/>
</dbReference>
<dbReference type="SUPFAM" id="SSF52172">
    <property type="entry name" value="CheY-like"/>
    <property type="match status" value="1"/>
</dbReference>
<dbReference type="RefSeq" id="WP_163607542.1">
    <property type="nucleotide sequence ID" value="NZ_JAABOO010000003.1"/>
</dbReference>
<dbReference type="Proteomes" id="UP000468581">
    <property type="component" value="Unassembled WGS sequence"/>
</dbReference>
<dbReference type="GO" id="GO:0003677">
    <property type="term" value="F:DNA binding"/>
    <property type="evidence" value="ECO:0007669"/>
    <property type="project" value="InterPro"/>
</dbReference>
<evidence type="ECO:0000259" key="3">
    <source>
        <dbReference type="PROSITE" id="PS50930"/>
    </source>
</evidence>
<dbReference type="Gene3D" id="3.40.50.2300">
    <property type="match status" value="1"/>
</dbReference>
<keyword evidence="5" id="KW-1185">Reference proteome</keyword>
<dbReference type="InterPro" id="IPR011006">
    <property type="entry name" value="CheY-like_superfamily"/>
</dbReference>
<dbReference type="PANTHER" id="PTHR37299:SF1">
    <property type="entry name" value="STAGE 0 SPORULATION PROTEIN A HOMOLOG"/>
    <property type="match status" value="1"/>
</dbReference>
<dbReference type="SMART" id="SM00850">
    <property type="entry name" value="LytTR"/>
    <property type="match status" value="1"/>
</dbReference>
<dbReference type="InterPro" id="IPR001789">
    <property type="entry name" value="Sig_transdc_resp-reg_receiver"/>
</dbReference>
<feature type="modified residue" description="4-aspartylphosphate" evidence="1">
    <location>
        <position position="53"/>
    </location>
</feature>
<reference evidence="4 5" key="1">
    <citation type="submission" date="2020-01" db="EMBL/GenBank/DDBJ databases">
        <title>Leptobacterium flavescens.</title>
        <authorList>
            <person name="Wang G."/>
        </authorList>
    </citation>
    <scope>NUCLEOTIDE SEQUENCE [LARGE SCALE GENOMIC DNA]</scope>
    <source>
        <strain evidence="4 5">KCTC 22160</strain>
    </source>
</reference>
<evidence type="ECO:0000256" key="1">
    <source>
        <dbReference type="PROSITE-ProRule" id="PRU00169"/>
    </source>
</evidence>
<keyword evidence="1" id="KW-0597">Phosphoprotein</keyword>
<gene>
    <name evidence="4" type="ORF">GWK08_12425</name>
</gene>
<organism evidence="4 5">
    <name type="scientific">Leptobacterium flavescens</name>
    <dbReference type="NCBI Taxonomy" id="472055"/>
    <lineage>
        <taxon>Bacteria</taxon>
        <taxon>Pseudomonadati</taxon>
        <taxon>Bacteroidota</taxon>
        <taxon>Flavobacteriia</taxon>
        <taxon>Flavobacteriales</taxon>
        <taxon>Flavobacteriaceae</taxon>
        <taxon>Leptobacterium</taxon>
    </lineage>
</organism>
<evidence type="ECO:0000259" key="2">
    <source>
        <dbReference type="PROSITE" id="PS50110"/>
    </source>
</evidence>
<dbReference type="EMBL" id="JAABOO010000003">
    <property type="protein sequence ID" value="NER14250.1"/>
    <property type="molecule type" value="Genomic_DNA"/>
</dbReference>
<dbReference type="SMART" id="SM00448">
    <property type="entry name" value="REC"/>
    <property type="match status" value="1"/>
</dbReference>
<protein>
    <submittedName>
        <fullName evidence="4">Response regulator</fullName>
    </submittedName>
</protein>
<name>A0A6P0UP78_9FLAO</name>
<feature type="domain" description="HTH LytTR-type" evidence="3">
    <location>
        <begin position="155"/>
        <end position="260"/>
    </location>
</feature>
<dbReference type="PROSITE" id="PS50930">
    <property type="entry name" value="HTH_LYTTR"/>
    <property type="match status" value="1"/>
</dbReference>
<dbReference type="GO" id="GO:0000156">
    <property type="term" value="F:phosphorelay response regulator activity"/>
    <property type="evidence" value="ECO:0007669"/>
    <property type="project" value="InterPro"/>
</dbReference>
<dbReference type="PROSITE" id="PS50110">
    <property type="entry name" value="RESPONSE_REGULATORY"/>
    <property type="match status" value="1"/>
</dbReference>
<dbReference type="InterPro" id="IPR046947">
    <property type="entry name" value="LytR-like"/>
</dbReference>
<dbReference type="Pfam" id="PF00072">
    <property type="entry name" value="Response_reg"/>
    <property type="match status" value="1"/>
</dbReference>
<proteinExistence type="predicted"/>
<comment type="caution">
    <text evidence="4">The sequence shown here is derived from an EMBL/GenBank/DDBJ whole genome shotgun (WGS) entry which is preliminary data.</text>
</comment>
<dbReference type="InterPro" id="IPR007492">
    <property type="entry name" value="LytTR_DNA-bd_dom"/>
</dbReference>
<evidence type="ECO:0000313" key="5">
    <source>
        <dbReference type="Proteomes" id="UP000468581"/>
    </source>
</evidence>
<dbReference type="AlphaFoldDB" id="A0A6P0UP78"/>
<sequence>MKVAVVDDESLARKRIVKLLKDNEHISSVWEASSGKEAVDLIREELPDLVFLDIQMTDMSGFDVLKKLDMNELPVIIFVTAFDHFAVKAFDVKAIDFLLKPFKNDRFFDALERGMKTIESREKENFKDKVNALMSFLDNEGNQLLKEESSYLENVVIKRGKKYYFVPVDQIKYITSSAYYAEIFTLNNEKHVYRISMNDFISKLDPANFSRINRSSIINTRQLKEVISEGLGDFSIVMQDGQSFPLSKIYKQDFLRKLNIKS</sequence>
<evidence type="ECO:0000313" key="4">
    <source>
        <dbReference type="EMBL" id="NER14250.1"/>
    </source>
</evidence>